<evidence type="ECO:0000259" key="8">
    <source>
        <dbReference type="PROSITE" id="PS50850"/>
    </source>
</evidence>
<proteinExistence type="predicted"/>
<sequence>MALCKPPSSLLPAIRDAPIRRPGAHKMIRASYWRGWQGMSPPARLLIINGLAFNLGFYMMMPFLAQHMGSGLGLAGWACGLVMGMRVFSQQGLFLLGGTLGDRIGYHTAIVWGCLVRSLGFVLLGWAESLPILLLAAALTGFAGALFTPCAQAYLASECSTPSQRQRAFALHNLASQAGMLLGPLVGLTLTQQSYALTGLLAASLFALLGVLQYRVLPKRPVANQTPRGAIFRQWGTILRQRPFMRFTLLAGSYQILFHQLYLALPAHIQSLPDATYLLGGVFTLSAVIGVLLQLPASRLVERHLGVPLAMGLGIGLMGLSYLALPLLSPWPTVGVLAQVALLSLGSILCFPLFAAQLPRYAPSDQLASYYGFYASAGGCMALFGNLLIGVMLGDAGTRPATTIWLLLTLTGVLAGFGLYSQLRSGKHGSSPLPE</sequence>
<dbReference type="InterPro" id="IPR011701">
    <property type="entry name" value="MFS"/>
</dbReference>
<dbReference type="InterPro" id="IPR020846">
    <property type="entry name" value="MFS_dom"/>
</dbReference>
<feature type="transmembrane region" description="Helical" evidence="7">
    <location>
        <begin position="133"/>
        <end position="156"/>
    </location>
</feature>
<dbReference type="SUPFAM" id="SSF103473">
    <property type="entry name" value="MFS general substrate transporter"/>
    <property type="match status" value="1"/>
</dbReference>
<evidence type="ECO:0000256" key="6">
    <source>
        <dbReference type="ARBA" id="ARBA00023136"/>
    </source>
</evidence>
<reference evidence="9 10" key="1">
    <citation type="submission" date="2018-06" db="EMBL/GenBank/DDBJ databases">
        <title>Freshwater and sediment microbial communities from various areas in North America, analyzing microbe dynamics in response to fracking.</title>
        <authorList>
            <person name="Lamendella R."/>
        </authorList>
    </citation>
    <scope>NUCLEOTIDE SEQUENCE [LARGE SCALE GENOMIC DNA]</scope>
    <source>
        <strain evidence="9 10">17</strain>
    </source>
</reference>
<evidence type="ECO:0000256" key="2">
    <source>
        <dbReference type="ARBA" id="ARBA00022448"/>
    </source>
</evidence>
<evidence type="ECO:0000313" key="9">
    <source>
        <dbReference type="EMBL" id="RAJ07917.1"/>
    </source>
</evidence>
<dbReference type="InterPro" id="IPR036259">
    <property type="entry name" value="MFS_trans_sf"/>
</dbReference>
<dbReference type="Pfam" id="PF07690">
    <property type="entry name" value="MFS_1"/>
    <property type="match status" value="1"/>
</dbReference>
<dbReference type="Gene3D" id="1.20.1250.20">
    <property type="entry name" value="MFS general substrate transporter like domains"/>
    <property type="match status" value="1"/>
</dbReference>
<feature type="transmembrane region" description="Helical" evidence="7">
    <location>
        <begin position="368"/>
        <end position="392"/>
    </location>
</feature>
<evidence type="ECO:0000256" key="7">
    <source>
        <dbReference type="SAM" id="Phobius"/>
    </source>
</evidence>
<feature type="transmembrane region" description="Helical" evidence="7">
    <location>
        <begin position="336"/>
        <end position="356"/>
    </location>
</feature>
<feature type="domain" description="Major facilitator superfamily (MFS) profile" evidence="8">
    <location>
        <begin position="42"/>
        <end position="424"/>
    </location>
</feature>
<evidence type="ECO:0000256" key="1">
    <source>
        <dbReference type="ARBA" id="ARBA00004651"/>
    </source>
</evidence>
<dbReference type="GO" id="GO:0005886">
    <property type="term" value="C:plasma membrane"/>
    <property type="evidence" value="ECO:0007669"/>
    <property type="project" value="UniProtKB-SubCell"/>
</dbReference>
<evidence type="ECO:0000256" key="3">
    <source>
        <dbReference type="ARBA" id="ARBA00022475"/>
    </source>
</evidence>
<dbReference type="InterPro" id="IPR050171">
    <property type="entry name" value="MFS_Transporters"/>
</dbReference>
<feature type="transmembrane region" description="Helical" evidence="7">
    <location>
        <begin position="45"/>
        <end position="65"/>
    </location>
</feature>
<name>A0AAX1PNN2_AERSA</name>
<feature type="transmembrane region" description="Helical" evidence="7">
    <location>
        <begin position="109"/>
        <end position="127"/>
    </location>
</feature>
<gene>
    <name evidence="9" type="ORF">DEU50_102348</name>
</gene>
<dbReference type="PROSITE" id="PS50850">
    <property type="entry name" value="MFS"/>
    <property type="match status" value="1"/>
</dbReference>
<feature type="transmembrane region" description="Helical" evidence="7">
    <location>
        <begin position="247"/>
        <end position="269"/>
    </location>
</feature>
<accession>A0AAX1PNN2</accession>
<comment type="caution">
    <text evidence="9">The sequence shown here is derived from an EMBL/GenBank/DDBJ whole genome shotgun (WGS) entry which is preliminary data.</text>
</comment>
<dbReference type="PANTHER" id="PTHR23517:SF2">
    <property type="entry name" value="MULTIDRUG RESISTANCE PROTEIN MDTH"/>
    <property type="match status" value="1"/>
</dbReference>
<feature type="transmembrane region" description="Helical" evidence="7">
    <location>
        <begin position="275"/>
        <end position="293"/>
    </location>
</feature>
<dbReference type="RefSeq" id="WP_258394169.1">
    <property type="nucleotide sequence ID" value="NZ_CAWNWF010000002.1"/>
</dbReference>
<protein>
    <submittedName>
        <fullName evidence="9">Cyanate permease</fullName>
    </submittedName>
</protein>
<keyword evidence="6 7" id="KW-0472">Membrane</keyword>
<feature type="transmembrane region" description="Helical" evidence="7">
    <location>
        <begin position="305"/>
        <end position="324"/>
    </location>
</feature>
<comment type="subcellular location">
    <subcellularLocation>
        <location evidence="1">Cell membrane</location>
        <topology evidence="1">Multi-pass membrane protein</topology>
    </subcellularLocation>
</comment>
<evidence type="ECO:0000256" key="5">
    <source>
        <dbReference type="ARBA" id="ARBA00022989"/>
    </source>
</evidence>
<feature type="transmembrane region" description="Helical" evidence="7">
    <location>
        <begin position="194"/>
        <end position="212"/>
    </location>
</feature>
<feature type="transmembrane region" description="Helical" evidence="7">
    <location>
        <begin position="71"/>
        <end position="88"/>
    </location>
</feature>
<keyword evidence="3" id="KW-1003">Cell membrane</keyword>
<dbReference type="GO" id="GO:0022857">
    <property type="term" value="F:transmembrane transporter activity"/>
    <property type="evidence" value="ECO:0007669"/>
    <property type="project" value="InterPro"/>
</dbReference>
<evidence type="ECO:0000313" key="10">
    <source>
        <dbReference type="Proteomes" id="UP000249422"/>
    </source>
</evidence>
<dbReference type="Proteomes" id="UP000249422">
    <property type="component" value="Unassembled WGS sequence"/>
</dbReference>
<dbReference type="EMBL" id="QLLM01000002">
    <property type="protein sequence ID" value="RAJ07917.1"/>
    <property type="molecule type" value="Genomic_DNA"/>
</dbReference>
<feature type="transmembrane region" description="Helical" evidence="7">
    <location>
        <begin position="404"/>
        <end position="423"/>
    </location>
</feature>
<keyword evidence="4 7" id="KW-0812">Transmembrane</keyword>
<evidence type="ECO:0000256" key="4">
    <source>
        <dbReference type="ARBA" id="ARBA00022692"/>
    </source>
</evidence>
<keyword evidence="2" id="KW-0813">Transport</keyword>
<organism evidence="9 10">
    <name type="scientific">Aeromonas salmonicida</name>
    <dbReference type="NCBI Taxonomy" id="645"/>
    <lineage>
        <taxon>Bacteria</taxon>
        <taxon>Pseudomonadati</taxon>
        <taxon>Pseudomonadota</taxon>
        <taxon>Gammaproteobacteria</taxon>
        <taxon>Aeromonadales</taxon>
        <taxon>Aeromonadaceae</taxon>
        <taxon>Aeromonas</taxon>
    </lineage>
</organism>
<keyword evidence="5 7" id="KW-1133">Transmembrane helix</keyword>
<dbReference type="PANTHER" id="PTHR23517">
    <property type="entry name" value="RESISTANCE PROTEIN MDTM, PUTATIVE-RELATED-RELATED"/>
    <property type="match status" value="1"/>
</dbReference>
<dbReference type="AlphaFoldDB" id="A0AAX1PNN2"/>